<protein>
    <submittedName>
        <fullName evidence="1">Uncharacterized protein</fullName>
    </submittedName>
</protein>
<name>A0AA42HV05_9BURK</name>
<evidence type="ECO:0000313" key="1">
    <source>
        <dbReference type="EMBL" id="MDH0363471.1"/>
    </source>
</evidence>
<dbReference type="RefSeq" id="WP_279860147.1">
    <property type="nucleotide sequence ID" value="NZ_JAODZU010000010.1"/>
</dbReference>
<evidence type="ECO:0000313" key="2">
    <source>
        <dbReference type="Proteomes" id="UP001158297"/>
    </source>
</evidence>
<dbReference type="Proteomes" id="UP001158297">
    <property type="component" value="Unassembled WGS sequence"/>
</dbReference>
<comment type="caution">
    <text evidence="1">The sequence shown here is derived from an EMBL/GenBank/DDBJ whole genome shotgun (WGS) entry which is preliminary data.</text>
</comment>
<proteinExistence type="predicted"/>
<dbReference type="AlphaFoldDB" id="A0AA42HV05"/>
<dbReference type="EMBL" id="JAODZU010000010">
    <property type="protein sequence ID" value="MDH0363471.1"/>
    <property type="molecule type" value="Genomic_DNA"/>
</dbReference>
<organism evidence="1 2">
    <name type="scientific">Comamonas aquatica</name>
    <dbReference type="NCBI Taxonomy" id="225991"/>
    <lineage>
        <taxon>Bacteria</taxon>
        <taxon>Pseudomonadati</taxon>
        <taxon>Pseudomonadota</taxon>
        <taxon>Betaproteobacteria</taxon>
        <taxon>Burkholderiales</taxon>
        <taxon>Comamonadaceae</taxon>
        <taxon>Comamonas</taxon>
    </lineage>
</organism>
<accession>A0AA42HV05</accession>
<gene>
    <name evidence="1" type="ORF">N7330_10480</name>
</gene>
<reference evidence="1" key="1">
    <citation type="submission" date="2022-09" db="EMBL/GenBank/DDBJ databases">
        <title>Intensive care unit water sources are persistently colonized with multi-drug resistant bacteria and are the site of extensive horizontal gene transfer of antibiotic resistance genes.</title>
        <authorList>
            <person name="Diorio-Toth L."/>
        </authorList>
    </citation>
    <scope>NUCLEOTIDE SEQUENCE</scope>
    <source>
        <strain evidence="1">GD04130</strain>
    </source>
</reference>
<sequence length="223" mass="23308">MQLNQHLLNTALLNAPAPAGGPSQPSLELSPPSLVARAVWGAAQVTTTEGPEVPPELVLEPASLVARMHWGQPAVRLALLAPSLKGGRLGRPTAVVEVRLVSLAQPLRFGAAAVQTLLSAQPLVAPMRWGTPQASTVQSARPLVARLSWGSAAVGAVLHAKSLRGGRLGRPSLDSRLVIELPQGLGPMRWGDHRVHVGARALPLSVRARLGRPIVQGVSPCPC</sequence>